<keyword evidence="4" id="KW-1185">Reference proteome</keyword>
<proteinExistence type="predicted"/>
<name>A0A5C4Y510_9DEIO</name>
<dbReference type="Proteomes" id="UP000629870">
    <property type="component" value="Unassembled WGS sequence"/>
</dbReference>
<dbReference type="AlphaFoldDB" id="A0A5C4Y510"/>
<dbReference type="RefSeq" id="WP_139403143.1">
    <property type="nucleotide sequence ID" value="NZ_JACHEW010000001.1"/>
</dbReference>
<reference evidence="2 3" key="1">
    <citation type="submission" date="2019-06" db="EMBL/GenBank/DDBJ databases">
        <title>Genome sequence of Deinococcus radiopugnans ATCC 19172.</title>
        <authorList>
            <person name="Maclea K.S."/>
            <person name="Maynard C.R."/>
        </authorList>
    </citation>
    <scope>NUCLEOTIDE SEQUENCE [LARGE SCALE GENOMIC DNA]</scope>
    <source>
        <strain evidence="2 3">ATCC 19172</strain>
    </source>
</reference>
<dbReference type="OrthoDB" id="72273at2"/>
<evidence type="ECO:0000313" key="3">
    <source>
        <dbReference type="Proteomes" id="UP000313988"/>
    </source>
</evidence>
<dbReference type="EMBL" id="VDMO01000010">
    <property type="protein sequence ID" value="TNM70920.1"/>
    <property type="molecule type" value="Genomic_DNA"/>
</dbReference>
<evidence type="ECO:0000313" key="4">
    <source>
        <dbReference type="Proteomes" id="UP000629870"/>
    </source>
</evidence>
<evidence type="ECO:0000313" key="2">
    <source>
        <dbReference type="EMBL" id="TNM70920.1"/>
    </source>
</evidence>
<sequence>MTPPMYPITSKTFPRTGILEIPCLSAVAYDGHTALLQPEGMTVPFDVSDLTPDEVEGVVREQGRDVQLRGLAALDTRWMLELPDVTFRPPYRKPLGVRIEGVWYYAWPLRWDETSGAGAHTVVGLSN</sequence>
<gene>
    <name evidence="2" type="ORF">FHR04_10570</name>
    <name evidence="1" type="ORF">HNQ04_000339</name>
</gene>
<protein>
    <submittedName>
        <fullName evidence="2">Uncharacterized protein</fullName>
    </submittedName>
</protein>
<comment type="caution">
    <text evidence="2">The sequence shown here is derived from an EMBL/GenBank/DDBJ whole genome shotgun (WGS) entry which is preliminary data.</text>
</comment>
<evidence type="ECO:0000313" key="1">
    <source>
        <dbReference type="EMBL" id="MBB6015115.1"/>
    </source>
</evidence>
<organism evidence="2 3">
    <name type="scientific">Deinococcus radiopugnans ATCC 19172</name>
    <dbReference type="NCBI Taxonomy" id="585398"/>
    <lineage>
        <taxon>Bacteria</taxon>
        <taxon>Thermotogati</taxon>
        <taxon>Deinococcota</taxon>
        <taxon>Deinococci</taxon>
        <taxon>Deinococcales</taxon>
        <taxon>Deinococcaceae</taxon>
        <taxon>Deinococcus</taxon>
    </lineage>
</organism>
<dbReference type="EMBL" id="JACHEW010000001">
    <property type="protein sequence ID" value="MBB6015115.1"/>
    <property type="molecule type" value="Genomic_DNA"/>
</dbReference>
<reference evidence="1 4" key="2">
    <citation type="submission" date="2020-08" db="EMBL/GenBank/DDBJ databases">
        <title>Genomic Encyclopedia of Type Strains, Phase IV (KMG-IV): sequencing the most valuable type-strain genomes for metagenomic binning, comparative biology and taxonomic classification.</title>
        <authorList>
            <person name="Goeker M."/>
        </authorList>
    </citation>
    <scope>NUCLEOTIDE SEQUENCE [LARGE SCALE GENOMIC DNA]</scope>
    <source>
        <strain evidence="1 4">DSM 12027</strain>
    </source>
</reference>
<accession>A0A5C4Y510</accession>
<dbReference type="Proteomes" id="UP000313988">
    <property type="component" value="Unassembled WGS sequence"/>
</dbReference>